<evidence type="ECO:0000313" key="5">
    <source>
        <dbReference type="EMBL" id="CAB4038477.1"/>
    </source>
</evidence>
<dbReference type="InterPro" id="IPR051337">
    <property type="entry name" value="OPA_Antiporter"/>
</dbReference>
<name>A0A7D9K0C1_PARCT</name>
<dbReference type="InterPro" id="IPR036259">
    <property type="entry name" value="MFS_trans_sf"/>
</dbReference>
<protein>
    <submittedName>
        <fullName evidence="5">Glucose-6-phosphate exchanger SLC37A4-like</fullName>
    </submittedName>
</protein>
<dbReference type="InterPro" id="IPR011701">
    <property type="entry name" value="MFS"/>
</dbReference>
<evidence type="ECO:0000313" key="6">
    <source>
        <dbReference type="Proteomes" id="UP001152795"/>
    </source>
</evidence>
<accession>A0A7D9K0C1</accession>
<evidence type="ECO:0000256" key="2">
    <source>
        <dbReference type="ARBA" id="ARBA00022692"/>
    </source>
</evidence>
<feature type="non-terminal residue" evidence="5">
    <location>
        <position position="157"/>
    </location>
</feature>
<keyword evidence="6" id="KW-1185">Reference proteome</keyword>
<dbReference type="PANTHER" id="PTHR43826">
    <property type="entry name" value="GLUCOSE-6-PHOSPHATE EXCHANGER SLC37A4"/>
    <property type="match status" value="1"/>
</dbReference>
<dbReference type="Proteomes" id="UP001152795">
    <property type="component" value="Unassembled WGS sequence"/>
</dbReference>
<gene>
    <name evidence="5" type="ORF">PACLA_8A002956</name>
</gene>
<dbReference type="PROSITE" id="PS50850">
    <property type="entry name" value="MFS"/>
    <property type="match status" value="1"/>
</dbReference>
<dbReference type="OrthoDB" id="3639251at2759"/>
<dbReference type="GO" id="GO:0035435">
    <property type="term" value="P:phosphate ion transmembrane transport"/>
    <property type="evidence" value="ECO:0007669"/>
    <property type="project" value="TreeGrafter"/>
</dbReference>
<dbReference type="EMBL" id="CACRXK020024252">
    <property type="protein sequence ID" value="CAB4038477.1"/>
    <property type="molecule type" value="Genomic_DNA"/>
</dbReference>
<dbReference type="SUPFAM" id="SSF103473">
    <property type="entry name" value="MFS general substrate transporter"/>
    <property type="match status" value="1"/>
</dbReference>
<keyword evidence="4" id="KW-0472">Membrane</keyword>
<dbReference type="InterPro" id="IPR020846">
    <property type="entry name" value="MFS_dom"/>
</dbReference>
<keyword evidence="3" id="KW-1133">Transmembrane helix</keyword>
<evidence type="ECO:0000256" key="4">
    <source>
        <dbReference type="ARBA" id="ARBA00023136"/>
    </source>
</evidence>
<dbReference type="PANTHER" id="PTHR43826:SF3">
    <property type="entry name" value="GLUCOSE-6-PHOSPHATE EXCHANGER SLC37A4"/>
    <property type="match status" value="1"/>
</dbReference>
<keyword evidence="2" id="KW-0812">Transmembrane</keyword>
<evidence type="ECO:0000256" key="1">
    <source>
        <dbReference type="ARBA" id="ARBA00004127"/>
    </source>
</evidence>
<comment type="subcellular location">
    <subcellularLocation>
        <location evidence="1">Endomembrane system</location>
        <topology evidence="1">Multi-pass membrane protein</topology>
    </subcellularLocation>
</comment>
<dbReference type="GO" id="GO:0061513">
    <property type="term" value="F:glucose 6-phosphate:phosphate antiporter activity"/>
    <property type="evidence" value="ECO:0007669"/>
    <property type="project" value="TreeGrafter"/>
</dbReference>
<evidence type="ECO:0000256" key="3">
    <source>
        <dbReference type="ARBA" id="ARBA00022989"/>
    </source>
</evidence>
<proteinExistence type="predicted"/>
<dbReference type="GO" id="GO:0012505">
    <property type="term" value="C:endomembrane system"/>
    <property type="evidence" value="ECO:0007669"/>
    <property type="project" value="UniProtKB-SubCell"/>
</dbReference>
<dbReference type="GO" id="GO:0016020">
    <property type="term" value="C:membrane"/>
    <property type="evidence" value="ECO:0007669"/>
    <property type="project" value="UniProtKB-ARBA"/>
</dbReference>
<dbReference type="Pfam" id="PF07690">
    <property type="entry name" value="MFS_1"/>
    <property type="match status" value="1"/>
</dbReference>
<organism evidence="5 6">
    <name type="scientific">Paramuricea clavata</name>
    <name type="common">Red gorgonian</name>
    <name type="synonym">Violescent sea-whip</name>
    <dbReference type="NCBI Taxonomy" id="317549"/>
    <lineage>
        <taxon>Eukaryota</taxon>
        <taxon>Metazoa</taxon>
        <taxon>Cnidaria</taxon>
        <taxon>Anthozoa</taxon>
        <taxon>Octocorallia</taxon>
        <taxon>Malacalcyonacea</taxon>
        <taxon>Plexauridae</taxon>
        <taxon>Paramuricea</taxon>
    </lineage>
</organism>
<dbReference type="AlphaFoldDB" id="A0A7D9K0C1"/>
<sequence>MMNESTKIKWEDNQRKQTRLSRHKSLKNTLYLSLFVGYGVFYYNRKSYSSLIPALLQSRYLGESELGFISSCFAFSYGLSKFGSGILSDKLQPRELFVIGLIATGICNIFFTFIDGVMFLSFVWLMNGLVQGLAWPQCAKLLKVWFEPHEVNGTRCI</sequence>
<comment type="caution">
    <text evidence="5">The sequence shown here is derived from an EMBL/GenBank/DDBJ whole genome shotgun (WGS) entry which is preliminary data.</text>
</comment>
<reference evidence="5" key="1">
    <citation type="submission" date="2020-04" db="EMBL/GenBank/DDBJ databases">
        <authorList>
            <person name="Alioto T."/>
            <person name="Alioto T."/>
            <person name="Gomez Garrido J."/>
        </authorList>
    </citation>
    <scope>NUCLEOTIDE SEQUENCE</scope>
    <source>
        <strain evidence="5">A484AB</strain>
    </source>
</reference>
<dbReference type="Gene3D" id="1.20.1250.20">
    <property type="entry name" value="MFS general substrate transporter like domains"/>
    <property type="match status" value="1"/>
</dbReference>